<sequence length="261" mass="29848">MLVKRYQDSIARVLGMHVTKETASLICKRISRLEITLNSLSYIENGPAILSVKDLWSIAMLSKGISERWNWVLYFSRLFMTESIDAKSKTLLVDDAAFFARFGSVVDTDDYRTTIANYVGFKAMVTFSPFLPSKYQYLYPFLHGYKTVGSDPKLVACGVLLENVYRYGVGIAMKLAPNREFADVYRIPYDEQFGALFNETRSVLKNFVLSRHSWFTHEDINRALKKLDNMTLVFGAQDDFIKYEGYRQTPALPVGSEENAL</sequence>
<dbReference type="Pfam" id="PF05649">
    <property type="entry name" value="Peptidase_M13_N"/>
    <property type="match status" value="1"/>
</dbReference>
<comment type="caution">
    <text evidence="2">The sequence shown here is derived from an EMBL/GenBank/DDBJ whole genome shotgun (WGS) entry which is preliminary data.</text>
</comment>
<dbReference type="Proteomes" id="UP000821853">
    <property type="component" value="Unassembled WGS sequence"/>
</dbReference>
<accession>A0A9J6GQ51</accession>
<name>A0A9J6GQ51_HAELO</name>
<keyword evidence="3" id="KW-1185">Reference proteome</keyword>
<dbReference type="EMBL" id="JABSTR010000008">
    <property type="protein sequence ID" value="KAH9377378.1"/>
    <property type="molecule type" value="Genomic_DNA"/>
</dbReference>
<dbReference type="AlphaFoldDB" id="A0A9J6GQ51"/>
<dbReference type="Gene3D" id="1.10.1380.10">
    <property type="entry name" value="Neutral endopeptidase , domain2"/>
    <property type="match status" value="1"/>
</dbReference>
<dbReference type="InterPro" id="IPR008753">
    <property type="entry name" value="Peptidase_M13_N"/>
</dbReference>
<feature type="domain" description="Peptidase M13 N-terminal" evidence="1">
    <location>
        <begin position="3"/>
        <end position="235"/>
    </location>
</feature>
<dbReference type="GO" id="GO:0006508">
    <property type="term" value="P:proteolysis"/>
    <property type="evidence" value="ECO:0007669"/>
    <property type="project" value="InterPro"/>
</dbReference>
<evidence type="ECO:0000313" key="3">
    <source>
        <dbReference type="Proteomes" id="UP000821853"/>
    </source>
</evidence>
<organism evidence="2 3">
    <name type="scientific">Haemaphysalis longicornis</name>
    <name type="common">Bush tick</name>
    <dbReference type="NCBI Taxonomy" id="44386"/>
    <lineage>
        <taxon>Eukaryota</taxon>
        <taxon>Metazoa</taxon>
        <taxon>Ecdysozoa</taxon>
        <taxon>Arthropoda</taxon>
        <taxon>Chelicerata</taxon>
        <taxon>Arachnida</taxon>
        <taxon>Acari</taxon>
        <taxon>Parasitiformes</taxon>
        <taxon>Ixodida</taxon>
        <taxon>Ixodoidea</taxon>
        <taxon>Ixodidae</taxon>
        <taxon>Haemaphysalinae</taxon>
        <taxon>Haemaphysalis</taxon>
    </lineage>
</organism>
<dbReference type="GO" id="GO:0008237">
    <property type="term" value="F:metallopeptidase activity"/>
    <property type="evidence" value="ECO:0007669"/>
    <property type="project" value="InterPro"/>
</dbReference>
<protein>
    <recommendedName>
        <fullName evidence="1">Peptidase M13 N-terminal domain-containing protein</fullName>
    </recommendedName>
</protein>
<evidence type="ECO:0000259" key="1">
    <source>
        <dbReference type="Pfam" id="PF05649"/>
    </source>
</evidence>
<gene>
    <name evidence="2" type="ORF">HPB48_008614</name>
</gene>
<dbReference type="InterPro" id="IPR042089">
    <property type="entry name" value="Peptidase_M13_dom_2"/>
</dbReference>
<reference evidence="2 3" key="1">
    <citation type="journal article" date="2020" name="Cell">
        <title>Large-Scale Comparative Analyses of Tick Genomes Elucidate Their Genetic Diversity and Vector Capacities.</title>
        <authorList>
            <consortium name="Tick Genome and Microbiome Consortium (TIGMIC)"/>
            <person name="Jia N."/>
            <person name="Wang J."/>
            <person name="Shi W."/>
            <person name="Du L."/>
            <person name="Sun Y."/>
            <person name="Zhan W."/>
            <person name="Jiang J.F."/>
            <person name="Wang Q."/>
            <person name="Zhang B."/>
            <person name="Ji P."/>
            <person name="Bell-Sakyi L."/>
            <person name="Cui X.M."/>
            <person name="Yuan T.T."/>
            <person name="Jiang B.G."/>
            <person name="Yang W.F."/>
            <person name="Lam T.T."/>
            <person name="Chang Q.C."/>
            <person name="Ding S.J."/>
            <person name="Wang X.J."/>
            <person name="Zhu J.G."/>
            <person name="Ruan X.D."/>
            <person name="Zhao L."/>
            <person name="Wei J.T."/>
            <person name="Ye R.Z."/>
            <person name="Que T.C."/>
            <person name="Du C.H."/>
            <person name="Zhou Y.H."/>
            <person name="Cheng J.X."/>
            <person name="Dai P.F."/>
            <person name="Guo W.B."/>
            <person name="Han X.H."/>
            <person name="Huang E.J."/>
            <person name="Li L.F."/>
            <person name="Wei W."/>
            <person name="Gao Y.C."/>
            <person name="Liu J.Z."/>
            <person name="Shao H.Z."/>
            <person name="Wang X."/>
            <person name="Wang C.C."/>
            <person name="Yang T.C."/>
            <person name="Huo Q.B."/>
            <person name="Li W."/>
            <person name="Chen H.Y."/>
            <person name="Chen S.E."/>
            <person name="Zhou L.G."/>
            <person name="Ni X.B."/>
            <person name="Tian J.H."/>
            <person name="Sheng Y."/>
            <person name="Liu T."/>
            <person name="Pan Y.S."/>
            <person name="Xia L.Y."/>
            <person name="Li J."/>
            <person name="Zhao F."/>
            <person name="Cao W.C."/>
        </authorList>
    </citation>
    <scope>NUCLEOTIDE SEQUENCE [LARGE SCALE GENOMIC DNA]</scope>
    <source>
        <strain evidence="2">HaeL-2018</strain>
    </source>
</reference>
<dbReference type="VEuPathDB" id="VectorBase:HLOH_045212"/>
<evidence type="ECO:0000313" key="2">
    <source>
        <dbReference type="EMBL" id="KAH9377378.1"/>
    </source>
</evidence>
<proteinExistence type="predicted"/>
<dbReference type="SUPFAM" id="SSF55486">
    <property type="entry name" value="Metalloproteases ('zincins'), catalytic domain"/>
    <property type="match status" value="1"/>
</dbReference>
<dbReference type="Gene3D" id="3.40.390.10">
    <property type="entry name" value="Collagenase (Catalytic Domain)"/>
    <property type="match status" value="1"/>
</dbReference>
<dbReference type="InterPro" id="IPR024079">
    <property type="entry name" value="MetalloPept_cat_dom_sf"/>
</dbReference>